<evidence type="ECO:0000313" key="3">
    <source>
        <dbReference type="EMBL" id="KAA1188896.1"/>
    </source>
</evidence>
<dbReference type="AlphaFoldDB" id="A0A5B0WQ25"/>
<evidence type="ECO:0000256" key="2">
    <source>
        <dbReference type="SAM" id="SignalP"/>
    </source>
</evidence>
<dbReference type="EMBL" id="VTUX01000009">
    <property type="protein sequence ID" value="KAA1188896.1"/>
    <property type="molecule type" value="Genomic_DNA"/>
</dbReference>
<proteinExistence type="predicted"/>
<accession>A0A5B0WQ25</accession>
<comment type="caution">
    <text evidence="3">The sequence shown here is derived from an EMBL/GenBank/DDBJ whole genome shotgun (WGS) entry which is preliminary data.</text>
</comment>
<feature type="region of interest" description="Disordered" evidence="1">
    <location>
        <begin position="167"/>
        <end position="188"/>
    </location>
</feature>
<name>A0A5B0WQ25_9GAMM</name>
<gene>
    <name evidence="3" type="ORF">F0M18_16980</name>
</gene>
<reference evidence="3 4" key="1">
    <citation type="submission" date="2019-09" db="EMBL/GenBank/DDBJ databases">
        <authorList>
            <person name="Chen X.-Y."/>
        </authorList>
    </citation>
    <scope>NUCLEOTIDE SEQUENCE [LARGE SCALE GENOMIC DNA]</scope>
    <source>
        <strain evidence="3 4">NY5</strain>
    </source>
</reference>
<feature type="compositionally biased region" description="Basic and acidic residues" evidence="1">
    <location>
        <begin position="176"/>
        <end position="188"/>
    </location>
</feature>
<evidence type="ECO:0000313" key="4">
    <source>
        <dbReference type="Proteomes" id="UP000323708"/>
    </source>
</evidence>
<organism evidence="3 4">
    <name type="scientific">Pseudohalioglobus sediminis</name>
    <dbReference type="NCBI Taxonomy" id="2606449"/>
    <lineage>
        <taxon>Bacteria</taxon>
        <taxon>Pseudomonadati</taxon>
        <taxon>Pseudomonadota</taxon>
        <taxon>Gammaproteobacteria</taxon>
        <taxon>Cellvibrionales</taxon>
        <taxon>Halieaceae</taxon>
        <taxon>Pseudohalioglobus</taxon>
    </lineage>
</organism>
<dbReference type="Proteomes" id="UP000323708">
    <property type="component" value="Unassembled WGS sequence"/>
</dbReference>
<evidence type="ECO:0000256" key="1">
    <source>
        <dbReference type="SAM" id="MobiDB-lite"/>
    </source>
</evidence>
<dbReference type="RefSeq" id="WP_149612659.1">
    <property type="nucleotide sequence ID" value="NZ_VTUX01000009.1"/>
</dbReference>
<protein>
    <submittedName>
        <fullName evidence="3">Uncharacterized protein</fullName>
    </submittedName>
</protein>
<feature type="chain" id="PRO_5022771457" evidence="2">
    <location>
        <begin position="25"/>
        <end position="188"/>
    </location>
</feature>
<sequence length="188" mass="21300">MIIKKSFTHAPLLLVLLSADLALAEHKHPTDQQLRACRDRLAYESKFKHLPMAAFSVNSGTHHHSNVDWTVSWGGRFATGTCKVNKHGGVEKVHTNYDSGPVKESGHHHHHAGKDAGAGGFYYDYHVNRWRDPSGQVCHTCTPENGFPNHGRKQQEWHPQNHLEREASRHLNRSLTEADREALRQLSQ</sequence>
<keyword evidence="4" id="KW-1185">Reference proteome</keyword>
<keyword evidence="2" id="KW-0732">Signal</keyword>
<feature type="signal peptide" evidence="2">
    <location>
        <begin position="1"/>
        <end position="24"/>
    </location>
</feature>